<evidence type="ECO:0000313" key="2">
    <source>
        <dbReference type="EMBL" id="MCD7451982.1"/>
    </source>
</evidence>
<feature type="non-terminal residue" evidence="2">
    <location>
        <position position="71"/>
    </location>
</feature>
<dbReference type="EMBL" id="JACEIK010000190">
    <property type="protein sequence ID" value="MCD7451982.1"/>
    <property type="molecule type" value="Genomic_DNA"/>
</dbReference>
<dbReference type="Proteomes" id="UP000823775">
    <property type="component" value="Unassembled WGS sequence"/>
</dbReference>
<sequence>MSDFSESSLRHRSNAATQTSSGPMRDSRSDGVEDTRRTANLLTNNVDPSPHPLVVAESTIATINRENILSA</sequence>
<keyword evidence="3" id="KW-1185">Reference proteome</keyword>
<evidence type="ECO:0000256" key="1">
    <source>
        <dbReference type="SAM" id="MobiDB-lite"/>
    </source>
</evidence>
<feature type="compositionally biased region" description="Basic and acidic residues" evidence="1">
    <location>
        <begin position="25"/>
        <end position="37"/>
    </location>
</feature>
<accession>A0ABS8RZ07</accession>
<reference evidence="2 3" key="1">
    <citation type="journal article" date="2021" name="BMC Genomics">
        <title>Datura genome reveals duplications of psychoactive alkaloid biosynthetic genes and high mutation rate following tissue culture.</title>
        <authorList>
            <person name="Rajewski A."/>
            <person name="Carter-House D."/>
            <person name="Stajich J."/>
            <person name="Litt A."/>
        </authorList>
    </citation>
    <scope>NUCLEOTIDE SEQUENCE [LARGE SCALE GENOMIC DNA]</scope>
    <source>
        <strain evidence="2">AR-01</strain>
    </source>
</reference>
<evidence type="ECO:0000313" key="3">
    <source>
        <dbReference type="Proteomes" id="UP000823775"/>
    </source>
</evidence>
<organism evidence="2 3">
    <name type="scientific">Datura stramonium</name>
    <name type="common">Jimsonweed</name>
    <name type="synonym">Common thornapple</name>
    <dbReference type="NCBI Taxonomy" id="4076"/>
    <lineage>
        <taxon>Eukaryota</taxon>
        <taxon>Viridiplantae</taxon>
        <taxon>Streptophyta</taxon>
        <taxon>Embryophyta</taxon>
        <taxon>Tracheophyta</taxon>
        <taxon>Spermatophyta</taxon>
        <taxon>Magnoliopsida</taxon>
        <taxon>eudicotyledons</taxon>
        <taxon>Gunneridae</taxon>
        <taxon>Pentapetalae</taxon>
        <taxon>asterids</taxon>
        <taxon>lamiids</taxon>
        <taxon>Solanales</taxon>
        <taxon>Solanaceae</taxon>
        <taxon>Solanoideae</taxon>
        <taxon>Datureae</taxon>
        <taxon>Datura</taxon>
    </lineage>
</organism>
<feature type="compositionally biased region" description="Polar residues" evidence="1">
    <location>
        <begin position="38"/>
        <end position="47"/>
    </location>
</feature>
<name>A0ABS8RZ07_DATST</name>
<gene>
    <name evidence="2" type="ORF">HAX54_014508</name>
</gene>
<protein>
    <submittedName>
        <fullName evidence="2">Uncharacterized protein</fullName>
    </submittedName>
</protein>
<proteinExistence type="predicted"/>
<feature type="region of interest" description="Disordered" evidence="1">
    <location>
        <begin position="1"/>
        <end position="51"/>
    </location>
</feature>
<comment type="caution">
    <text evidence="2">The sequence shown here is derived from an EMBL/GenBank/DDBJ whole genome shotgun (WGS) entry which is preliminary data.</text>
</comment>